<evidence type="ECO:0000313" key="8">
    <source>
        <dbReference type="EMBL" id="CAF0942590.1"/>
    </source>
</evidence>
<gene>
    <name evidence="8" type="ORF">GPM918_LOCUS10792</name>
    <name evidence="9" type="ORF">SRO942_LOCUS10793</name>
</gene>
<dbReference type="PANTHER" id="PTHR10060:SF15">
    <property type="entry name" value="DEOXYRIBONUCLEASE TATDN1"/>
    <property type="match status" value="1"/>
</dbReference>
<organism evidence="8 10">
    <name type="scientific">Didymodactylos carnosus</name>
    <dbReference type="NCBI Taxonomy" id="1234261"/>
    <lineage>
        <taxon>Eukaryota</taxon>
        <taxon>Metazoa</taxon>
        <taxon>Spiralia</taxon>
        <taxon>Gnathifera</taxon>
        <taxon>Rotifera</taxon>
        <taxon>Eurotatoria</taxon>
        <taxon>Bdelloidea</taxon>
        <taxon>Philodinida</taxon>
        <taxon>Philodinidae</taxon>
        <taxon>Didymodactylos</taxon>
    </lineage>
</organism>
<dbReference type="EMBL" id="CAJNOQ010002160">
    <property type="protein sequence ID" value="CAF0942590.1"/>
    <property type="molecule type" value="Genomic_DNA"/>
</dbReference>
<dbReference type="InterPro" id="IPR001130">
    <property type="entry name" value="TatD-like"/>
</dbReference>
<dbReference type="Pfam" id="PF01026">
    <property type="entry name" value="TatD_DNase"/>
    <property type="match status" value="1"/>
</dbReference>
<evidence type="ECO:0000256" key="2">
    <source>
        <dbReference type="ARBA" id="ARBA00022722"/>
    </source>
</evidence>
<comment type="caution">
    <text evidence="8">The sequence shown here is derived from an EMBL/GenBank/DDBJ whole genome shotgun (WGS) entry which is preliminary data.</text>
</comment>
<evidence type="ECO:0000313" key="9">
    <source>
        <dbReference type="EMBL" id="CAF3718932.1"/>
    </source>
</evidence>
<comment type="similarity">
    <text evidence="1">Belongs to the metallo-dependent hydrolases superfamily. TatD-type hydrolase family.</text>
</comment>
<dbReference type="GO" id="GO:0046872">
    <property type="term" value="F:metal ion binding"/>
    <property type="evidence" value="ECO:0007669"/>
    <property type="project" value="UniProtKB-KW"/>
</dbReference>
<keyword evidence="10" id="KW-1185">Reference proteome</keyword>
<dbReference type="Proteomes" id="UP000681722">
    <property type="component" value="Unassembled WGS sequence"/>
</dbReference>
<evidence type="ECO:0000313" key="10">
    <source>
        <dbReference type="Proteomes" id="UP000663829"/>
    </source>
</evidence>
<dbReference type="GO" id="GO:0008296">
    <property type="term" value="F:3'-5'-DNA exonuclease activity"/>
    <property type="evidence" value="ECO:0007669"/>
    <property type="project" value="TreeGrafter"/>
</dbReference>
<protein>
    <recommendedName>
        <fullName evidence="5">Deoxyribonuclease TATDN1</fullName>
    </recommendedName>
</protein>
<keyword evidence="2" id="KW-0540">Nuclease</keyword>
<dbReference type="GO" id="GO:0005829">
    <property type="term" value="C:cytosol"/>
    <property type="evidence" value="ECO:0007669"/>
    <property type="project" value="TreeGrafter"/>
</dbReference>
<dbReference type="PANTHER" id="PTHR10060">
    <property type="entry name" value="TATD FAMILY DEOXYRIBONUCLEASE"/>
    <property type="match status" value="1"/>
</dbReference>
<keyword evidence="3 7" id="KW-0479">Metal-binding</keyword>
<feature type="binding site" evidence="7">
    <location>
        <position position="174"/>
    </location>
    <ligand>
        <name>a divalent metal cation</name>
        <dbReference type="ChEBI" id="CHEBI:60240"/>
        <label>2</label>
    </ligand>
</feature>
<dbReference type="InterPro" id="IPR018228">
    <property type="entry name" value="DNase_TatD-rel_CS"/>
</dbReference>
<sequence length="321" mass="37444">MYDIGANLTDAMFQGIYGNSRKHQVEVVETLLSGIDYKYRYKILSHVYFSFLPADLDQVIQRSFQNGLDKIIATSGTYAETLQSLELCSKYDNLYTTCGYHPTRCQEFAQNDENVLIEKMVDLLKNDKVIAIGELGLDYERQQFCSIDIQKRYFEFQLKNLTSNSMNRKPLFLHNRSSTQDLYEILNRYRENIVGGVIHSFDGTYDEAKLFLDLGYYIGINGCSMKSQENLDVIKQIPQDRILIETDSPWCGIKQSHASYRYVKTHYDSVKKEKWQENKMIKDRNEPTCIVQICEVIAAIHEENFDDLCDQIYQNTVKLFF</sequence>
<reference evidence="8" key="1">
    <citation type="submission" date="2021-02" db="EMBL/GenBank/DDBJ databases">
        <authorList>
            <person name="Nowell W R."/>
        </authorList>
    </citation>
    <scope>NUCLEOTIDE SEQUENCE</scope>
</reference>
<dbReference type="OrthoDB" id="6079689at2759"/>
<dbReference type="Proteomes" id="UP000663829">
    <property type="component" value="Unassembled WGS sequence"/>
</dbReference>
<evidence type="ECO:0000256" key="7">
    <source>
        <dbReference type="PIRSR" id="PIRSR005902-1"/>
    </source>
</evidence>
<dbReference type="InterPro" id="IPR050891">
    <property type="entry name" value="TatD-type_Hydrolase"/>
</dbReference>
<dbReference type="PIRSF" id="PIRSF005902">
    <property type="entry name" value="DNase_TatD"/>
    <property type="match status" value="1"/>
</dbReference>
<dbReference type="AlphaFoldDB" id="A0A814CN33"/>
<dbReference type="SUPFAM" id="SSF51556">
    <property type="entry name" value="Metallo-dependent hydrolases"/>
    <property type="match status" value="1"/>
</dbReference>
<evidence type="ECO:0000256" key="5">
    <source>
        <dbReference type="ARBA" id="ARBA00039767"/>
    </source>
</evidence>
<dbReference type="EMBL" id="CAJOBC010002160">
    <property type="protein sequence ID" value="CAF3718932.1"/>
    <property type="molecule type" value="Genomic_DNA"/>
</dbReference>
<evidence type="ECO:0000256" key="6">
    <source>
        <dbReference type="ARBA" id="ARBA00045223"/>
    </source>
</evidence>
<feature type="binding site" evidence="7">
    <location>
        <position position="247"/>
    </location>
    <ligand>
        <name>a divalent metal cation</name>
        <dbReference type="ChEBI" id="CHEBI:60240"/>
        <label>1</label>
    </ligand>
</feature>
<dbReference type="PROSITE" id="PS01091">
    <property type="entry name" value="TATD_3"/>
    <property type="match status" value="1"/>
</dbReference>
<feature type="binding site" evidence="7">
    <location>
        <position position="134"/>
    </location>
    <ligand>
        <name>a divalent metal cation</name>
        <dbReference type="ChEBI" id="CHEBI:60240"/>
        <label>1</label>
    </ligand>
</feature>
<dbReference type="InterPro" id="IPR032466">
    <property type="entry name" value="Metal_Hydrolase"/>
</dbReference>
<evidence type="ECO:0000256" key="4">
    <source>
        <dbReference type="ARBA" id="ARBA00022801"/>
    </source>
</evidence>
<evidence type="ECO:0000256" key="3">
    <source>
        <dbReference type="ARBA" id="ARBA00022723"/>
    </source>
</evidence>
<proteinExistence type="inferred from homology"/>
<dbReference type="CDD" id="cd01310">
    <property type="entry name" value="TatD_DNAse"/>
    <property type="match status" value="1"/>
</dbReference>
<accession>A0A814CN33</accession>
<name>A0A814CN33_9BILA</name>
<keyword evidence="4" id="KW-0378">Hydrolase</keyword>
<comment type="function">
    <text evidence="6">Deoxyribonuclease which catalyzes (in vitro) the decatenation of kinetoplast DNA, which are circular DNA catenated to each other, producing linear DNA molecules. Plays an important role in chromosomal segregation and cell cycle progression during eye development probably via its DNA decatenation activity.</text>
</comment>
<feature type="binding site" evidence="7">
    <location>
        <position position="46"/>
    </location>
    <ligand>
        <name>a divalent metal cation</name>
        <dbReference type="ChEBI" id="CHEBI:60240"/>
        <label>1</label>
    </ligand>
</feature>
<evidence type="ECO:0000256" key="1">
    <source>
        <dbReference type="ARBA" id="ARBA00009275"/>
    </source>
</evidence>
<dbReference type="Gene3D" id="3.20.20.140">
    <property type="entry name" value="Metal-dependent hydrolases"/>
    <property type="match status" value="1"/>
</dbReference>
<feature type="binding site" evidence="7">
    <location>
        <position position="199"/>
    </location>
    <ligand>
        <name>a divalent metal cation</name>
        <dbReference type="ChEBI" id="CHEBI:60240"/>
        <label>2</label>
    </ligand>
</feature>